<keyword evidence="2" id="KW-0813">Transport</keyword>
<organism evidence="16">
    <name type="scientific">Aedes albopictus</name>
    <name type="common">Asian tiger mosquito</name>
    <name type="synonym">Stegomyia albopicta</name>
    <dbReference type="NCBI Taxonomy" id="7160"/>
    <lineage>
        <taxon>Eukaryota</taxon>
        <taxon>Metazoa</taxon>
        <taxon>Ecdysozoa</taxon>
        <taxon>Arthropoda</taxon>
        <taxon>Hexapoda</taxon>
        <taxon>Insecta</taxon>
        <taxon>Pterygota</taxon>
        <taxon>Neoptera</taxon>
        <taxon>Endopterygota</taxon>
        <taxon>Diptera</taxon>
        <taxon>Nematocera</taxon>
        <taxon>Culicoidea</taxon>
        <taxon>Culicidae</taxon>
        <taxon>Culicinae</taxon>
        <taxon>Aedini</taxon>
        <taxon>Aedes</taxon>
        <taxon>Stegomyia</taxon>
    </lineage>
</organism>
<keyword evidence="7" id="KW-0492">Microsome</keyword>
<feature type="transmembrane region" description="Helical" evidence="14">
    <location>
        <begin position="40"/>
        <end position="59"/>
    </location>
</feature>
<evidence type="ECO:0000256" key="13">
    <source>
        <dbReference type="ARBA" id="ARBA00039806"/>
    </source>
</evidence>
<evidence type="ECO:0000256" key="2">
    <source>
        <dbReference type="ARBA" id="ARBA00022448"/>
    </source>
</evidence>
<keyword evidence="6" id="KW-0256">Endoplasmic reticulum</keyword>
<evidence type="ECO:0000256" key="14">
    <source>
        <dbReference type="RuleBase" id="RU362121"/>
    </source>
</evidence>
<keyword evidence="9 14" id="KW-0408">Iron</keyword>
<dbReference type="Pfam" id="PF00173">
    <property type="entry name" value="Cyt-b5"/>
    <property type="match status" value="1"/>
</dbReference>
<dbReference type="PANTHER" id="PTHR19359:SF150">
    <property type="entry name" value="CYTOCHROME B5"/>
    <property type="match status" value="1"/>
</dbReference>
<evidence type="ECO:0000256" key="9">
    <source>
        <dbReference type="ARBA" id="ARBA00023004"/>
    </source>
</evidence>
<dbReference type="FunFam" id="3.10.120.10:FF:000002">
    <property type="entry name" value="Cytochrome b5 type B"/>
    <property type="match status" value="1"/>
</dbReference>
<proteinExistence type="evidence at transcript level"/>
<evidence type="ECO:0000256" key="8">
    <source>
        <dbReference type="ARBA" id="ARBA00022982"/>
    </source>
</evidence>
<name>A0A023EMA0_AEDAL</name>
<keyword evidence="14" id="KW-1133">Transmembrane helix</keyword>
<evidence type="ECO:0000256" key="1">
    <source>
        <dbReference type="ARBA" id="ARBA00004131"/>
    </source>
</evidence>
<evidence type="ECO:0000259" key="15">
    <source>
        <dbReference type="PROSITE" id="PS50255"/>
    </source>
</evidence>
<reference evidence="16" key="1">
    <citation type="journal article" date="2014" name="PLoS Negl. Trop. Dis.">
        <title>Identification and characterization of seminal fluid proteins in the Asian tiger mosquito, Aedes albopictus.</title>
        <authorList>
            <person name="Boes K.E."/>
            <person name="Ribeiro J.M."/>
            <person name="Wong A."/>
            <person name="Harrington L.C."/>
            <person name="Wolfner M.F."/>
            <person name="Sirot L.K."/>
        </authorList>
    </citation>
    <scope>NUCLEOTIDE SEQUENCE</scope>
    <source>
        <tissue evidence="16">Reproductive organs</tissue>
    </source>
</reference>
<feature type="domain" description="Cytochrome b5 heme-binding" evidence="15">
    <location>
        <begin position="168"/>
        <end position="231"/>
    </location>
</feature>
<evidence type="ECO:0000256" key="6">
    <source>
        <dbReference type="ARBA" id="ARBA00022824"/>
    </source>
</evidence>
<evidence type="ECO:0000256" key="12">
    <source>
        <dbReference type="ARBA" id="ARBA00038168"/>
    </source>
</evidence>
<dbReference type="InterPro" id="IPR018506">
    <property type="entry name" value="Cyt_B5_heme-BS"/>
</dbReference>
<keyword evidence="8" id="KW-0249">Electron transport</keyword>
<dbReference type="AlphaFoldDB" id="A0A023EMA0"/>
<keyword evidence="5 14" id="KW-0479">Metal-binding</keyword>
<dbReference type="EMBL" id="GAPW01003167">
    <property type="protein sequence ID" value="JAC10431.1"/>
    <property type="molecule type" value="mRNA"/>
</dbReference>
<dbReference type="VEuPathDB" id="VectorBase:AALC636_038391"/>
<dbReference type="InterPro" id="IPR001199">
    <property type="entry name" value="Cyt_B5-like_heme/steroid-bd"/>
</dbReference>
<keyword evidence="4 14" id="KW-0812">Transmembrane</keyword>
<evidence type="ECO:0000313" key="16">
    <source>
        <dbReference type="EMBL" id="JAC10431.1"/>
    </source>
</evidence>
<dbReference type="VEuPathDB" id="VectorBase:AALF019830"/>
<comment type="subcellular location">
    <subcellularLocation>
        <location evidence="1">Endoplasmic reticulum membrane</location>
        <topology evidence="1">Single-pass membrane protein</topology>
        <orientation evidence="1">Cytoplasmic side</orientation>
    </subcellularLocation>
    <subcellularLocation>
        <location evidence="11">Microsome membrane</location>
        <topology evidence="11">Single-pass membrane protein</topology>
        <orientation evidence="11">Cytoplasmic side</orientation>
    </subcellularLocation>
</comment>
<dbReference type="InterPro" id="IPR036400">
    <property type="entry name" value="Cyt_B5-like_heme/steroid_sf"/>
</dbReference>
<protein>
    <recommendedName>
        <fullName evidence="13">Cytochrome b5</fullName>
    </recommendedName>
</protein>
<dbReference type="InterPro" id="IPR050668">
    <property type="entry name" value="Cytochrome_b5"/>
</dbReference>
<dbReference type="PRINTS" id="PR00363">
    <property type="entry name" value="CYTOCHROMEB5"/>
</dbReference>
<dbReference type="SUPFAM" id="SSF55856">
    <property type="entry name" value="Cytochrome b5-like heme/steroid binding domain"/>
    <property type="match status" value="1"/>
</dbReference>
<feature type="transmembrane region" description="Helical" evidence="14">
    <location>
        <begin position="259"/>
        <end position="277"/>
    </location>
</feature>
<sequence>HRLARSIHYLLGGRLLSKVEPVDDGCQESKDQRHDPRFQGVLILLLGAPVGFLLDGHLLPLGFDQFADLELLHHLAGVCAVANIFERLRGFLSGLLQQHFLPTGMLVQEFRHVVDIVVNHDPGGLIGVVGFDFRQRVGLHFRHYEVGLVYLSGVSSEALPSTIDGCKSNKSTWIVIHNNIYDVTEFLNEHPGGEEVLLEQAGKEATEAFEDVGHSTDAREMMKKFKVGELIESERKQVPVKKEPDWSTEQKDENSLKSWIVPLILGLLATIIYRFYFTQ</sequence>
<feature type="non-terminal residue" evidence="16">
    <location>
        <position position="1"/>
    </location>
</feature>
<accession>A0A023EMA0</accession>
<dbReference type="Gene3D" id="3.10.120.10">
    <property type="entry name" value="Cytochrome b5-like heme/steroid binding domain"/>
    <property type="match status" value="1"/>
</dbReference>
<keyword evidence="3 14" id="KW-0349">Heme</keyword>
<evidence type="ECO:0000256" key="7">
    <source>
        <dbReference type="ARBA" id="ARBA00022848"/>
    </source>
</evidence>
<evidence type="ECO:0000256" key="10">
    <source>
        <dbReference type="ARBA" id="ARBA00023136"/>
    </source>
</evidence>
<evidence type="ECO:0000256" key="4">
    <source>
        <dbReference type="ARBA" id="ARBA00022692"/>
    </source>
</evidence>
<dbReference type="PROSITE" id="PS50255">
    <property type="entry name" value="CYTOCHROME_B5_2"/>
    <property type="match status" value="1"/>
</dbReference>
<dbReference type="GO" id="GO:0020037">
    <property type="term" value="F:heme binding"/>
    <property type="evidence" value="ECO:0007669"/>
    <property type="project" value="UniProtKB-UniRule"/>
</dbReference>
<evidence type="ECO:0000256" key="5">
    <source>
        <dbReference type="ARBA" id="ARBA00022723"/>
    </source>
</evidence>
<dbReference type="VEuPathDB" id="VectorBase:AALFPA_080539"/>
<keyword evidence="10 14" id="KW-0472">Membrane</keyword>
<dbReference type="SMART" id="SM01117">
    <property type="entry name" value="Cyt-b5"/>
    <property type="match status" value="1"/>
</dbReference>
<dbReference type="PANTHER" id="PTHR19359">
    <property type="entry name" value="CYTOCHROME B5"/>
    <property type="match status" value="1"/>
</dbReference>
<dbReference type="PROSITE" id="PS00191">
    <property type="entry name" value="CYTOCHROME_B5_1"/>
    <property type="match status" value="1"/>
</dbReference>
<evidence type="ECO:0000256" key="11">
    <source>
        <dbReference type="ARBA" id="ARBA00037877"/>
    </source>
</evidence>
<dbReference type="GO" id="GO:0005789">
    <property type="term" value="C:endoplasmic reticulum membrane"/>
    <property type="evidence" value="ECO:0007669"/>
    <property type="project" value="UniProtKB-SubCell"/>
</dbReference>
<evidence type="ECO:0000256" key="3">
    <source>
        <dbReference type="ARBA" id="ARBA00022617"/>
    </source>
</evidence>
<dbReference type="GO" id="GO:0046872">
    <property type="term" value="F:metal ion binding"/>
    <property type="evidence" value="ECO:0007669"/>
    <property type="project" value="UniProtKB-UniRule"/>
</dbReference>
<comment type="caution">
    <text evidence="14">Lacks conserved residue(s) required for the propagation of feature annotation.</text>
</comment>
<comment type="similarity">
    <text evidence="12 14">Belongs to the cytochrome b5 family.</text>
</comment>